<feature type="compositionally biased region" description="Basic and acidic residues" evidence="1">
    <location>
        <begin position="8"/>
        <end position="18"/>
    </location>
</feature>
<sequence>MGNAPSDTEAKEEREREFQAGQEAQARRDVQAQREYEEQKRRYEAQERKEAYNRQRMSDLRSSELSQRRAEEERADRQRQTAVEQLQATKTESNRREDELVKSNQKEQIEAMQRSDEALKNQKDADNKEILTREKIDQEMLKQTQERKNHSEDIILANVKALKKENTRFQKESLNEKKQFGLKVLKTAEENNAIVLNETQRTNEIKLGNGKNQIDHDSRMAALKERNMVTKGLFYGELGKDRKEDVFIAAVHRMVSAGRDLTDEVDSSAGHTIKLIRGSDRAELKSNIGLCEYIATKISSKIVKLQESCSVFLNYDITDHTMVEAIRKNSYLRNTLKH</sequence>
<dbReference type="AlphaFoldDB" id="O45255"/>
<dbReference type="UCSC" id="C17H1.4">
    <property type="organism name" value="c. elegans"/>
</dbReference>
<evidence type="ECO:0000313" key="3">
    <source>
        <dbReference type="Proteomes" id="UP000001940"/>
    </source>
</evidence>
<dbReference type="PIR" id="T19371">
    <property type="entry name" value="T19371"/>
</dbReference>
<dbReference type="Proteomes" id="UP000001940">
    <property type="component" value="Chromosome I"/>
</dbReference>
<dbReference type="WormBase" id="C17H1.4a">
    <property type="protein sequence ID" value="CE39561"/>
    <property type="gene ID" value="WBGene00007657"/>
    <property type="gene designation" value="pals-3"/>
</dbReference>
<dbReference type="Bgee" id="WBGene00007657">
    <property type="expression patterns" value="Expressed in adult organism"/>
</dbReference>
<organism evidence="2 3">
    <name type="scientific">Caenorhabditis elegans</name>
    <dbReference type="NCBI Taxonomy" id="6239"/>
    <lineage>
        <taxon>Eukaryota</taxon>
        <taxon>Metazoa</taxon>
        <taxon>Ecdysozoa</taxon>
        <taxon>Nematoda</taxon>
        <taxon>Chromadorea</taxon>
        <taxon>Rhabditida</taxon>
        <taxon>Rhabditina</taxon>
        <taxon>Rhabditomorpha</taxon>
        <taxon>Rhabditoidea</taxon>
        <taxon>Rhabditidae</taxon>
        <taxon>Peloderinae</taxon>
        <taxon>Caenorhabditis</taxon>
    </lineage>
</organism>
<dbReference type="SMR" id="O45255"/>
<dbReference type="STRING" id="6239.C17H1.4a.1"/>
<dbReference type="InParanoid" id="O45255"/>
<dbReference type="PhylomeDB" id="O45255"/>
<gene>
    <name evidence="2 4" type="primary">pals-3</name>
    <name evidence="4" type="ORF">C17H1.4</name>
    <name evidence="2" type="ORF">CELE_C17H1.4</name>
</gene>
<feature type="compositionally biased region" description="Basic and acidic residues" evidence="1">
    <location>
        <begin position="92"/>
        <end position="108"/>
    </location>
</feature>
<dbReference type="EMBL" id="BX284601">
    <property type="protein sequence ID" value="CAB07168.2"/>
    <property type="molecule type" value="Genomic_DNA"/>
</dbReference>
<dbReference type="KEGG" id="cel:CELE_C17H1.4"/>
<accession>O45255</accession>
<dbReference type="CTD" id="173179"/>
<dbReference type="FunCoup" id="O45255">
    <property type="interactions" value="190"/>
</dbReference>
<dbReference type="GeneID" id="173179"/>
<keyword evidence="3" id="KW-1185">Reference proteome</keyword>
<evidence type="ECO:0000313" key="2">
    <source>
        <dbReference type="EMBL" id="CAB07168.2"/>
    </source>
</evidence>
<dbReference type="HOGENOM" id="CLU_056064_0_0_1"/>
<reference evidence="2 3" key="1">
    <citation type="journal article" date="1998" name="Science">
        <title>Genome sequence of the nematode C. elegans: a platform for investigating biology.</title>
        <authorList>
            <consortium name="The C. elegans sequencing consortium"/>
            <person name="Sulson J.E."/>
            <person name="Waterston R."/>
        </authorList>
    </citation>
    <scope>NUCLEOTIDE SEQUENCE [LARGE SCALE GENOMIC DNA]</scope>
    <source>
        <strain evidence="2 3">Bristol N2</strain>
    </source>
</reference>
<evidence type="ECO:0000256" key="1">
    <source>
        <dbReference type="SAM" id="MobiDB-lite"/>
    </source>
</evidence>
<evidence type="ECO:0000313" key="4">
    <source>
        <dbReference type="WormBase" id="C17H1.4a"/>
    </source>
</evidence>
<dbReference type="RefSeq" id="NP_493296.2">
    <property type="nucleotide sequence ID" value="NM_060895.4"/>
</dbReference>
<feature type="region of interest" description="Disordered" evidence="1">
    <location>
        <begin position="1"/>
        <end position="108"/>
    </location>
</feature>
<proteinExistence type="predicted"/>
<protein>
    <submittedName>
        <fullName evidence="2">Protein containing ALS2cr12 (ALS2CR12) signature</fullName>
    </submittedName>
</protein>
<dbReference type="PaxDb" id="6239-C17H1.4"/>
<name>O45255_CAEEL</name>
<feature type="compositionally biased region" description="Basic and acidic residues" evidence="1">
    <location>
        <begin position="25"/>
        <end position="79"/>
    </location>
</feature>
<dbReference type="AGR" id="WB:WBGene00007657"/>